<keyword evidence="4" id="KW-1003">Cell membrane</keyword>
<dbReference type="InterPro" id="IPR015856">
    <property type="entry name" value="ABC_transpr_CbiO/EcfA_su"/>
</dbReference>
<accession>A0A9D1MA56</accession>
<proteinExistence type="inferred from homology"/>
<dbReference type="Proteomes" id="UP000824109">
    <property type="component" value="Unassembled WGS sequence"/>
</dbReference>
<evidence type="ECO:0000313" key="10">
    <source>
        <dbReference type="EMBL" id="HIU56492.1"/>
    </source>
</evidence>
<evidence type="ECO:0000259" key="9">
    <source>
        <dbReference type="PROSITE" id="PS50893"/>
    </source>
</evidence>
<dbReference type="SUPFAM" id="SSF52540">
    <property type="entry name" value="P-loop containing nucleoside triphosphate hydrolases"/>
    <property type="match status" value="1"/>
</dbReference>
<dbReference type="FunFam" id="3.40.50.300:FF:000224">
    <property type="entry name" value="Energy-coupling factor transporter ATP-binding protein EcfA"/>
    <property type="match status" value="1"/>
</dbReference>
<dbReference type="NCBIfam" id="TIGR04520">
    <property type="entry name" value="ECF_ATPase_1"/>
    <property type="match status" value="1"/>
</dbReference>
<sequence length="281" mass="31030">MIEIKELKRQYRRDADTLTVLDGIDLMIEKGSFTAVLGRNGCGKSTLAKHINVILRPQSGSVTVDGMDTRDEDLVYDIRERAGMVFQDPDSQAVASTVEDDIAFAPENLGLDEDETERRIRFALDALKIDGLRRKTISTLSGGQKQLAAIAGILAMRPGYMISDESTSMLDPASRKRILDCVTKLRDEYGVSVIWITHYMDEAARADRVLIIDKGKIAADGSPETVFSDTELIERCGLELPQCARLCLMLKKAGYDLPRLALNARDLAEMTAVMLGMGGRK</sequence>
<comment type="caution">
    <text evidence="10">The sequence shown here is derived from an EMBL/GenBank/DDBJ whole genome shotgun (WGS) entry which is preliminary data.</text>
</comment>
<evidence type="ECO:0000313" key="11">
    <source>
        <dbReference type="Proteomes" id="UP000824109"/>
    </source>
</evidence>
<dbReference type="CDD" id="cd03225">
    <property type="entry name" value="ABC_cobalt_CbiO_domain1"/>
    <property type="match status" value="1"/>
</dbReference>
<evidence type="ECO:0000256" key="8">
    <source>
        <dbReference type="ARBA" id="ARBA00023136"/>
    </source>
</evidence>
<comment type="similarity">
    <text evidence="2">Belongs to the ABC transporter superfamily.</text>
</comment>
<dbReference type="InterPro" id="IPR017871">
    <property type="entry name" value="ABC_transporter-like_CS"/>
</dbReference>
<name>A0A9D1MA56_9FIRM</name>
<dbReference type="GO" id="GO:0005524">
    <property type="term" value="F:ATP binding"/>
    <property type="evidence" value="ECO:0007669"/>
    <property type="project" value="UniProtKB-KW"/>
</dbReference>
<protein>
    <submittedName>
        <fullName evidence="10">Energy-coupling factor transporter ATPase</fullName>
    </submittedName>
</protein>
<evidence type="ECO:0000256" key="5">
    <source>
        <dbReference type="ARBA" id="ARBA00022741"/>
    </source>
</evidence>
<dbReference type="InterPro" id="IPR003439">
    <property type="entry name" value="ABC_transporter-like_ATP-bd"/>
</dbReference>
<dbReference type="Pfam" id="PF00005">
    <property type="entry name" value="ABC_tran"/>
    <property type="match status" value="1"/>
</dbReference>
<dbReference type="PROSITE" id="PS00211">
    <property type="entry name" value="ABC_TRANSPORTER_1"/>
    <property type="match status" value="1"/>
</dbReference>
<keyword evidence="8" id="KW-0472">Membrane</keyword>
<dbReference type="AlphaFoldDB" id="A0A9D1MA56"/>
<dbReference type="InterPro" id="IPR027417">
    <property type="entry name" value="P-loop_NTPase"/>
</dbReference>
<dbReference type="GO" id="GO:0042626">
    <property type="term" value="F:ATPase-coupled transmembrane transporter activity"/>
    <property type="evidence" value="ECO:0007669"/>
    <property type="project" value="TreeGrafter"/>
</dbReference>
<dbReference type="GO" id="GO:0016887">
    <property type="term" value="F:ATP hydrolysis activity"/>
    <property type="evidence" value="ECO:0007669"/>
    <property type="project" value="InterPro"/>
</dbReference>
<comment type="subcellular location">
    <subcellularLocation>
        <location evidence="1">Cell membrane</location>
        <topology evidence="1">Peripheral membrane protein</topology>
    </subcellularLocation>
</comment>
<dbReference type="EMBL" id="DVNB01000021">
    <property type="protein sequence ID" value="HIU56492.1"/>
    <property type="molecule type" value="Genomic_DNA"/>
</dbReference>
<dbReference type="InterPro" id="IPR050095">
    <property type="entry name" value="ECF_ABC_transporter_ATP-bd"/>
</dbReference>
<reference evidence="10" key="1">
    <citation type="submission" date="2020-10" db="EMBL/GenBank/DDBJ databases">
        <authorList>
            <person name="Gilroy R."/>
        </authorList>
    </citation>
    <scope>NUCLEOTIDE SEQUENCE</scope>
    <source>
        <strain evidence="10">USAMLcec3-3695</strain>
    </source>
</reference>
<dbReference type="InterPro" id="IPR003593">
    <property type="entry name" value="AAA+_ATPase"/>
</dbReference>
<dbReference type="InterPro" id="IPR030947">
    <property type="entry name" value="EcfA_1"/>
</dbReference>
<dbReference type="Gene3D" id="3.40.50.300">
    <property type="entry name" value="P-loop containing nucleotide triphosphate hydrolases"/>
    <property type="match status" value="1"/>
</dbReference>
<organism evidence="10 11">
    <name type="scientific">Candidatus Ornithomonoglobus merdipullorum</name>
    <dbReference type="NCBI Taxonomy" id="2840895"/>
    <lineage>
        <taxon>Bacteria</taxon>
        <taxon>Bacillati</taxon>
        <taxon>Bacillota</taxon>
        <taxon>Clostridia</taxon>
        <taxon>Candidatus Ornithomonoglobus</taxon>
    </lineage>
</organism>
<feature type="domain" description="ABC transporter" evidence="9">
    <location>
        <begin position="2"/>
        <end position="239"/>
    </location>
</feature>
<evidence type="ECO:0000256" key="3">
    <source>
        <dbReference type="ARBA" id="ARBA00022448"/>
    </source>
</evidence>
<gene>
    <name evidence="10" type="ORF">IAA61_01600</name>
</gene>
<evidence type="ECO:0000256" key="2">
    <source>
        <dbReference type="ARBA" id="ARBA00005417"/>
    </source>
</evidence>
<reference evidence="10" key="2">
    <citation type="journal article" date="2021" name="PeerJ">
        <title>Extensive microbial diversity within the chicken gut microbiome revealed by metagenomics and culture.</title>
        <authorList>
            <person name="Gilroy R."/>
            <person name="Ravi A."/>
            <person name="Getino M."/>
            <person name="Pursley I."/>
            <person name="Horton D.L."/>
            <person name="Alikhan N.F."/>
            <person name="Baker D."/>
            <person name="Gharbi K."/>
            <person name="Hall N."/>
            <person name="Watson M."/>
            <person name="Adriaenssens E.M."/>
            <person name="Foster-Nyarko E."/>
            <person name="Jarju S."/>
            <person name="Secka A."/>
            <person name="Antonio M."/>
            <person name="Oren A."/>
            <person name="Chaudhuri R.R."/>
            <person name="La Ragione R."/>
            <person name="Hildebrand F."/>
            <person name="Pallen M.J."/>
        </authorList>
    </citation>
    <scope>NUCLEOTIDE SEQUENCE</scope>
    <source>
        <strain evidence="10">USAMLcec3-3695</strain>
    </source>
</reference>
<dbReference type="PANTHER" id="PTHR43553">
    <property type="entry name" value="HEAVY METAL TRANSPORTER"/>
    <property type="match status" value="1"/>
</dbReference>
<evidence type="ECO:0000256" key="1">
    <source>
        <dbReference type="ARBA" id="ARBA00004202"/>
    </source>
</evidence>
<keyword evidence="5" id="KW-0547">Nucleotide-binding</keyword>
<keyword evidence="3" id="KW-0813">Transport</keyword>
<keyword evidence="7" id="KW-1278">Translocase</keyword>
<evidence type="ECO:0000256" key="4">
    <source>
        <dbReference type="ARBA" id="ARBA00022475"/>
    </source>
</evidence>
<dbReference type="PROSITE" id="PS50893">
    <property type="entry name" value="ABC_TRANSPORTER_2"/>
    <property type="match status" value="1"/>
</dbReference>
<evidence type="ECO:0000256" key="6">
    <source>
        <dbReference type="ARBA" id="ARBA00022840"/>
    </source>
</evidence>
<dbReference type="PANTHER" id="PTHR43553:SF24">
    <property type="entry name" value="ENERGY-COUPLING FACTOR TRANSPORTER ATP-BINDING PROTEIN ECFA1"/>
    <property type="match status" value="1"/>
</dbReference>
<keyword evidence="6" id="KW-0067">ATP-binding</keyword>
<dbReference type="GO" id="GO:0043190">
    <property type="term" value="C:ATP-binding cassette (ABC) transporter complex"/>
    <property type="evidence" value="ECO:0007669"/>
    <property type="project" value="TreeGrafter"/>
</dbReference>
<dbReference type="SMART" id="SM00382">
    <property type="entry name" value="AAA"/>
    <property type="match status" value="1"/>
</dbReference>
<evidence type="ECO:0000256" key="7">
    <source>
        <dbReference type="ARBA" id="ARBA00022967"/>
    </source>
</evidence>